<dbReference type="RefSeq" id="WP_386424811.1">
    <property type="nucleotide sequence ID" value="NZ_JBHSBB010000001.1"/>
</dbReference>
<evidence type="ECO:0000256" key="2">
    <source>
        <dbReference type="PROSITE-ProRule" id="PRU01091"/>
    </source>
</evidence>
<evidence type="ECO:0000313" key="6">
    <source>
        <dbReference type="Proteomes" id="UP001595765"/>
    </source>
</evidence>
<evidence type="ECO:0000256" key="1">
    <source>
        <dbReference type="ARBA" id="ARBA00023125"/>
    </source>
</evidence>
<sequence length="255" mass="28096">MQSERTFNDGPPAGSPGGRYVLSVEELLRRARDRLVRLTPQQAADEQREGDALLVDIRSEMLRRAQGEIPGSLVLERNVLEWRLDPLSHWRIDEAADHSLRVVVVCPQGYMSSLAAATLQDLGMYRATDLDGGFEAWAAAGLPVTPGPTMPGSYVDPSPAATISLDPVGQRILVAGTPIPLTRLEFRLVSELLRGNGRVVSRAELRASIGEWAGSRSRSVDLHMHRIRRKLEPHTTTLLTTERGVGFRLRVLPCP</sequence>
<dbReference type="InterPro" id="IPR036388">
    <property type="entry name" value="WH-like_DNA-bd_sf"/>
</dbReference>
<dbReference type="InterPro" id="IPR001763">
    <property type="entry name" value="Rhodanese-like_dom"/>
</dbReference>
<dbReference type="SUPFAM" id="SSF52821">
    <property type="entry name" value="Rhodanese/Cell cycle control phosphatase"/>
    <property type="match status" value="1"/>
</dbReference>
<proteinExistence type="predicted"/>
<feature type="domain" description="OmpR/PhoB-type" evidence="4">
    <location>
        <begin position="152"/>
        <end position="251"/>
    </location>
</feature>
<feature type="DNA-binding region" description="OmpR/PhoB-type" evidence="2">
    <location>
        <begin position="152"/>
        <end position="251"/>
    </location>
</feature>
<gene>
    <name evidence="5" type="ORF">ACFO3J_00860</name>
</gene>
<dbReference type="Proteomes" id="UP001595765">
    <property type="component" value="Unassembled WGS sequence"/>
</dbReference>
<dbReference type="PROSITE" id="PS50206">
    <property type="entry name" value="RHODANESE_3"/>
    <property type="match status" value="1"/>
</dbReference>
<dbReference type="InterPro" id="IPR016032">
    <property type="entry name" value="Sig_transdc_resp-reg_C-effctor"/>
</dbReference>
<dbReference type="SUPFAM" id="SSF46894">
    <property type="entry name" value="C-terminal effector domain of the bipartite response regulators"/>
    <property type="match status" value="1"/>
</dbReference>
<accession>A0ABV8HDN8</accession>
<evidence type="ECO:0000313" key="5">
    <source>
        <dbReference type="EMBL" id="MFC4030015.1"/>
    </source>
</evidence>
<evidence type="ECO:0000259" key="3">
    <source>
        <dbReference type="PROSITE" id="PS50206"/>
    </source>
</evidence>
<dbReference type="PROSITE" id="PS51755">
    <property type="entry name" value="OMPR_PHOB"/>
    <property type="match status" value="1"/>
</dbReference>
<evidence type="ECO:0000259" key="4">
    <source>
        <dbReference type="PROSITE" id="PS51755"/>
    </source>
</evidence>
<reference evidence="6" key="1">
    <citation type="journal article" date="2019" name="Int. J. Syst. Evol. Microbiol.">
        <title>The Global Catalogue of Microorganisms (GCM) 10K type strain sequencing project: providing services to taxonomists for standard genome sequencing and annotation.</title>
        <authorList>
            <consortium name="The Broad Institute Genomics Platform"/>
            <consortium name="The Broad Institute Genome Sequencing Center for Infectious Disease"/>
            <person name="Wu L."/>
            <person name="Ma J."/>
        </authorList>
    </citation>
    <scope>NUCLEOTIDE SEQUENCE [LARGE SCALE GENOMIC DNA]</scope>
    <source>
        <strain evidence="6">CGMCC 4.7237</strain>
    </source>
</reference>
<dbReference type="Gene3D" id="3.40.250.10">
    <property type="entry name" value="Rhodanese-like domain"/>
    <property type="match status" value="1"/>
</dbReference>
<organism evidence="5 6">
    <name type="scientific">Streptomyces polygonati</name>
    <dbReference type="NCBI Taxonomy" id="1617087"/>
    <lineage>
        <taxon>Bacteria</taxon>
        <taxon>Bacillati</taxon>
        <taxon>Actinomycetota</taxon>
        <taxon>Actinomycetes</taxon>
        <taxon>Kitasatosporales</taxon>
        <taxon>Streptomycetaceae</taxon>
        <taxon>Streptomyces</taxon>
    </lineage>
</organism>
<dbReference type="CDD" id="cd00383">
    <property type="entry name" value="trans_reg_C"/>
    <property type="match status" value="1"/>
</dbReference>
<dbReference type="SMART" id="SM00450">
    <property type="entry name" value="RHOD"/>
    <property type="match status" value="1"/>
</dbReference>
<keyword evidence="1 2" id="KW-0238">DNA-binding</keyword>
<dbReference type="Pfam" id="PF00486">
    <property type="entry name" value="Trans_reg_C"/>
    <property type="match status" value="1"/>
</dbReference>
<dbReference type="InterPro" id="IPR036873">
    <property type="entry name" value="Rhodanese-like_dom_sf"/>
</dbReference>
<dbReference type="SMART" id="SM00862">
    <property type="entry name" value="Trans_reg_C"/>
    <property type="match status" value="1"/>
</dbReference>
<comment type="caution">
    <text evidence="5">The sequence shown here is derived from an EMBL/GenBank/DDBJ whole genome shotgun (WGS) entry which is preliminary data.</text>
</comment>
<dbReference type="InterPro" id="IPR001867">
    <property type="entry name" value="OmpR/PhoB-type_DNA-bd"/>
</dbReference>
<dbReference type="Gene3D" id="1.10.10.10">
    <property type="entry name" value="Winged helix-like DNA-binding domain superfamily/Winged helix DNA-binding domain"/>
    <property type="match status" value="1"/>
</dbReference>
<protein>
    <submittedName>
        <fullName evidence="5">Winged helix-turn-helix domain-containing protein</fullName>
    </submittedName>
</protein>
<feature type="domain" description="Rhodanese" evidence="3">
    <location>
        <begin position="48"/>
        <end position="146"/>
    </location>
</feature>
<keyword evidence="6" id="KW-1185">Reference proteome</keyword>
<name>A0ABV8HDN8_9ACTN</name>
<dbReference type="Pfam" id="PF00581">
    <property type="entry name" value="Rhodanese"/>
    <property type="match status" value="1"/>
</dbReference>
<dbReference type="EMBL" id="JBHSBB010000001">
    <property type="protein sequence ID" value="MFC4030015.1"/>
    <property type="molecule type" value="Genomic_DNA"/>
</dbReference>